<evidence type="ECO:0000313" key="2">
    <source>
        <dbReference type="EMBL" id="CAC36713.1"/>
    </source>
</evidence>
<dbReference type="HOGENOM" id="CLU_2958655_0_0_11"/>
<reference evidence="2 3" key="1">
    <citation type="journal article" date="1998" name="J. Bacteriol.">
        <title>Cloning and physical mapping of the EcoRI fragments of the giant linear plasmid SCP1.</title>
        <authorList>
            <person name="Redenbach M."/>
            <person name="Ikeda K."/>
            <person name="Yamasaki M."/>
            <person name="Kinashi H."/>
        </authorList>
    </citation>
    <scope>NUCLEOTIDE SEQUENCE [LARGE SCALE GENOMIC DNA]</scope>
    <source>
        <strain evidence="3">ATCC BAA-471 / A3(2) / M145</strain>
    </source>
</reference>
<dbReference type="Proteomes" id="UP000001973">
    <property type="component" value="Plasmid SCP1"/>
</dbReference>
<reference evidence="3" key="2">
    <citation type="journal article" date="2002" name="Nature">
        <title>Complete genome sequence of the model actinomycete Streptomyces coelicolor A3(2).</title>
        <authorList>
            <person name="Bentley S.D."/>
            <person name="Chater K.F."/>
            <person name="Cerdeno-Tarraga A.M."/>
            <person name="Challis G.L."/>
            <person name="Thomson N.R."/>
            <person name="James K.D."/>
            <person name="Harris D.E."/>
            <person name="Quail M.A."/>
            <person name="Kieser H."/>
            <person name="Harper D."/>
            <person name="Bateman A."/>
            <person name="Brown S."/>
            <person name="Chandra G."/>
            <person name="Chen C.W."/>
            <person name="Collins M."/>
            <person name="Cronin A."/>
            <person name="Fraser A."/>
            <person name="Goble A."/>
            <person name="Hidalgo J."/>
            <person name="Hornsby T."/>
            <person name="Howarth S."/>
            <person name="Huang C.H."/>
            <person name="Kieser T."/>
            <person name="Larke L."/>
            <person name="Murphy L."/>
            <person name="Oliver K."/>
            <person name="O'Neil S."/>
            <person name="Rabbinowitsch E."/>
            <person name="Rajandream M.A."/>
            <person name="Rutherford K."/>
            <person name="Rutter S."/>
            <person name="Seeger K."/>
            <person name="Saunders D."/>
            <person name="Sharp S."/>
            <person name="Squares R."/>
            <person name="Squares S."/>
            <person name="Taylor K."/>
            <person name="Warren T."/>
            <person name="Wietzorrek A."/>
            <person name="Woodward J."/>
            <person name="Barrell B.G."/>
            <person name="Parkhill J."/>
            <person name="Hopwood D.A."/>
        </authorList>
    </citation>
    <scope>NUCLEOTIDE SEQUENCE [LARGE SCALE GENOMIC DNA]</scope>
    <source>
        <strain evidence="3">ATCC BAA-471 / A3(2) / M145</strain>
    </source>
</reference>
<reference evidence="2 3" key="4">
    <citation type="journal article" date="2009" name="Mol. Microbiol.">
        <title>Extracellular signalling, translational control, two repressors and an activator all contribute to the regulation of methylenomycin production in Streptomyces coelicolor.</title>
        <authorList>
            <person name="O'Rourke S."/>
            <person name="Wietzorrek A."/>
            <person name="Fowler K."/>
            <person name="Corre C."/>
            <person name="Challis G.L."/>
            <person name="Chater K.F."/>
        </authorList>
    </citation>
    <scope>NUCLEOTIDE SEQUENCE [LARGE SCALE GENOMIC DNA]</scope>
    <source>
        <strain evidence="2">A3</strain>
        <plasmid evidence="3">SCP1</plasmid>
    </source>
</reference>
<gene>
    <name evidence="2" type="ordered locus">SCP1.191</name>
</gene>
<sequence>MHASTDTTAPAPEGRNLQTPVYGIHAPGMLAHADRGSARALAQHTEDQDHQPGGEDTRR</sequence>
<dbReference type="KEGG" id="sco:SCP1.191"/>
<dbReference type="STRING" id="100226.gene:17765697"/>
<dbReference type="RefSeq" id="WP_011039490.1">
    <property type="nucleotide sequence ID" value="NC_003903.1"/>
</dbReference>
<organism evidence="2 3">
    <name type="scientific">Streptomyces coelicolor (strain ATCC BAA-471 / A3(2) / M145)</name>
    <dbReference type="NCBI Taxonomy" id="100226"/>
    <lineage>
        <taxon>Bacteria</taxon>
        <taxon>Bacillati</taxon>
        <taxon>Actinomycetota</taxon>
        <taxon>Actinomycetes</taxon>
        <taxon>Kitasatosporales</taxon>
        <taxon>Streptomycetaceae</taxon>
        <taxon>Streptomyces</taxon>
        <taxon>Streptomyces albidoflavus group</taxon>
    </lineage>
</organism>
<dbReference type="AlphaFoldDB" id="Q9ACW0"/>
<accession>Q9ACW0</accession>
<feature type="region of interest" description="Disordered" evidence="1">
    <location>
        <begin position="1"/>
        <end position="59"/>
    </location>
</feature>
<evidence type="ECO:0000313" key="3">
    <source>
        <dbReference type="Proteomes" id="UP000001973"/>
    </source>
</evidence>
<evidence type="ECO:0000256" key="1">
    <source>
        <dbReference type="SAM" id="MobiDB-lite"/>
    </source>
</evidence>
<dbReference type="PATRIC" id="fig|100226.15.peg.8133"/>
<geneLocation type="plasmid" evidence="3">
    <name>SCP1</name>
</geneLocation>
<reference evidence="2 3" key="3">
    <citation type="journal article" date="2008" name="Proc. Natl. Acad. Sci. U.S.A.">
        <title>2-Alkyl-4-hydroxymethylfuran-3-carboxylic acids, antibiotic production inducers discovered by Streptomyces coelicolor genome mining.</title>
        <authorList>
            <person name="Corre C."/>
            <person name="Song L."/>
            <person name="O'Rourke S."/>
            <person name="Chater K.F."/>
            <person name="Challis G.L."/>
        </authorList>
    </citation>
    <scope>NUCLEOTIDE SEQUENCE [LARGE SCALE GENOMIC DNA]</scope>
    <source>
        <strain evidence="3">ATCC BAA-471 / A3(2) / M145</strain>
    </source>
</reference>
<dbReference type="InParanoid" id="Q9ACW0"/>
<dbReference type="EMBL" id="AL589148">
    <property type="protein sequence ID" value="CAC36713.1"/>
    <property type="molecule type" value="Genomic_DNA"/>
</dbReference>
<proteinExistence type="predicted"/>
<keyword evidence="3" id="KW-1185">Reference proteome</keyword>
<dbReference type="OrthoDB" id="4311332at2"/>
<feature type="compositionally biased region" description="Basic and acidic residues" evidence="1">
    <location>
        <begin position="44"/>
        <end position="59"/>
    </location>
</feature>
<name>Q9ACW0_STRCO</name>
<protein>
    <submittedName>
        <fullName evidence="2">Uncharacterized protein</fullName>
    </submittedName>
</protein>